<evidence type="ECO:0000256" key="5">
    <source>
        <dbReference type="ARBA" id="ARBA00022741"/>
    </source>
</evidence>
<keyword evidence="14" id="KW-0413">Isomerase</keyword>
<dbReference type="SMART" id="SM00490">
    <property type="entry name" value="HELICc"/>
    <property type="match status" value="1"/>
</dbReference>
<keyword evidence="4" id="KW-0479">Metal-binding</keyword>
<keyword evidence="13" id="KW-0234">DNA repair</keyword>
<comment type="cofactor">
    <cofactor evidence="1">
        <name>Mg(2+)</name>
        <dbReference type="ChEBI" id="CHEBI:18420"/>
    </cofactor>
</comment>
<dbReference type="Gene3D" id="3.40.50.300">
    <property type="entry name" value="P-loop containing nucleotide triphosphate hydrolases"/>
    <property type="match status" value="2"/>
</dbReference>
<dbReference type="Pfam" id="PF00271">
    <property type="entry name" value="Helicase_C"/>
    <property type="match status" value="1"/>
</dbReference>
<feature type="domain" description="Helicase ATP-binding" evidence="18">
    <location>
        <begin position="24"/>
        <end position="193"/>
    </location>
</feature>
<dbReference type="GO" id="GO:0004386">
    <property type="term" value="F:helicase activity"/>
    <property type="evidence" value="ECO:0007669"/>
    <property type="project" value="UniProtKB-KW"/>
</dbReference>
<dbReference type="PROSITE" id="PS51194">
    <property type="entry name" value="HELICASE_CTER"/>
    <property type="match status" value="1"/>
</dbReference>
<dbReference type="Pfam" id="PF00270">
    <property type="entry name" value="DEAD"/>
    <property type="match status" value="1"/>
</dbReference>
<evidence type="ECO:0000256" key="6">
    <source>
        <dbReference type="ARBA" id="ARBA00022763"/>
    </source>
</evidence>
<dbReference type="Gene3D" id="1.10.10.10">
    <property type="entry name" value="Winged helix-like DNA-binding domain superfamily/Winged helix DNA-binding domain"/>
    <property type="match status" value="1"/>
</dbReference>
<dbReference type="PROSITE" id="PS51192">
    <property type="entry name" value="HELICASE_ATP_BIND_1"/>
    <property type="match status" value="1"/>
</dbReference>
<reference evidence="21" key="1">
    <citation type="journal article" date="2019" name="Int. J. Syst. Evol. Microbiol.">
        <title>The Global Catalogue of Microorganisms (GCM) 10K type strain sequencing project: providing services to taxonomists for standard genome sequencing and annotation.</title>
        <authorList>
            <consortium name="The Broad Institute Genomics Platform"/>
            <consortium name="The Broad Institute Genome Sequencing Center for Infectious Disease"/>
            <person name="Wu L."/>
            <person name="Ma J."/>
        </authorList>
    </citation>
    <scope>NUCLEOTIDE SEQUENCE [LARGE SCALE GENOMIC DNA]</scope>
    <source>
        <strain evidence="21">JCM 1407</strain>
    </source>
</reference>
<dbReference type="SUPFAM" id="SSF52540">
    <property type="entry name" value="P-loop containing nucleoside triphosphate hydrolases"/>
    <property type="match status" value="1"/>
</dbReference>
<dbReference type="InterPro" id="IPR002121">
    <property type="entry name" value="HRDC_dom"/>
</dbReference>
<gene>
    <name evidence="20" type="primary">recQ</name>
    <name evidence="20" type="ORF">GCM10008906_26140</name>
</gene>
<evidence type="ECO:0000256" key="12">
    <source>
        <dbReference type="ARBA" id="ARBA00023172"/>
    </source>
</evidence>
<dbReference type="InterPro" id="IPR011545">
    <property type="entry name" value="DEAD/DEAH_box_helicase_dom"/>
</dbReference>
<accession>A0ABP3UUV3</accession>
<comment type="similarity">
    <text evidence="3">Belongs to the helicase family. RecQ subfamily.</text>
</comment>
<feature type="domain" description="HRDC" evidence="17">
    <location>
        <begin position="512"/>
        <end position="592"/>
    </location>
</feature>
<evidence type="ECO:0000256" key="15">
    <source>
        <dbReference type="ARBA" id="ARBA00034617"/>
    </source>
</evidence>
<keyword evidence="12" id="KW-0233">DNA recombination</keyword>
<keyword evidence="9" id="KW-0862">Zinc</keyword>
<dbReference type="InterPro" id="IPR010997">
    <property type="entry name" value="HRDC-like_sf"/>
</dbReference>
<evidence type="ECO:0000256" key="13">
    <source>
        <dbReference type="ARBA" id="ARBA00023204"/>
    </source>
</evidence>
<evidence type="ECO:0000313" key="21">
    <source>
        <dbReference type="Proteomes" id="UP001501510"/>
    </source>
</evidence>
<name>A0ABP3UUV3_9CLOT</name>
<keyword evidence="5" id="KW-0547">Nucleotide-binding</keyword>
<dbReference type="InterPro" id="IPR004589">
    <property type="entry name" value="DNA_helicase_ATP-dep_RecQ"/>
</dbReference>
<dbReference type="SMART" id="SM00341">
    <property type="entry name" value="HRDC"/>
    <property type="match status" value="1"/>
</dbReference>
<evidence type="ECO:0000313" key="20">
    <source>
        <dbReference type="EMBL" id="GAA0742962.1"/>
    </source>
</evidence>
<dbReference type="InterPro" id="IPR027417">
    <property type="entry name" value="P-loop_NTPase"/>
</dbReference>
<dbReference type="NCBIfam" id="TIGR01389">
    <property type="entry name" value="recQ"/>
    <property type="match status" value="1"/>
</dbReference>
<dbReference type="PROSITE" id="PS50967">
    <property type="entry name" value="HRDC"/>
    <property type="match status" value="1"/>
</dbReference>
<evidence type="ECO:0000259" key="17">
    <source>
        <dbReference type="PROSITE" id="PS50967"/>
    </source>
</evidence>
<dbReference type="Pfam" id="PF09382">
    <property type="entry name" value="RQC"/>
    <property type="match status" value="1"/>
</dbReference>
<sequence>MDIHNLLKKYYGYDEFRKGQEEIINNILDKKDTFAIMPTGGGKSICYQIPALVMEGITLVISPLISLMKDQVDSLNSLGINAGVINSTQSTEKVRETMYKASNGELKLLYVAPERLDSEAFFMLLQTLEVSQVAIDEAHCASQWGHDFRPSYRKISPFIKRLKPRPVISAFTATATIEVKNDITNILELRSPEVFVTGFDRQNLEFITYKNENKRDFILDYLNNNKDKSGIIYAATRKEVENIYTLLSKKDISVGKYHAGMDDLERKENQEKFLYDDIKVMVATNAFGMGIDKSNVRYVIHYNMPKNIEAYYQEAGRAGRDGEDGECILLFSPRDVVLQKYFIEQTVFSTDRKISEYRKLQSMVDYCYTTKCLRKYILEYFGEEDVKDKCDNCSNCKDSSEVVDITIDAQKIFSCVYRIRERYGVTMIAEVLRGSKNKKVLNLAFDKLSTYGIMKNYTIKEIKDLVNVLVAERYLLQTEEEFAVVKLTNKAINVLKNNEKVMQKVHKKKKAVKVDNSLFDILRNIRKEIAKRESIPPYIIFTDLSLREMSKKIPLNKVEMLEIKGVGEKKFEKYGEEFLEKIIEYNDENNIRNLEEAALDSDKSKEKDKKKKTPSHVVTYNMFSKGSSIEDICSERDLKDSTVKEHLLKCGLEGLEIDWDMLIPEEKEKIILDTIKEINSYRLKEIKEKLPEDIDYSTIKAVICKHKAV</sequence>
<dbReference type="Pfam" id="PF16124">
    <property type="entry name" value="RecQ_Zn_bind"/>
    <property type="match status" value="1"/>
</dbReference>
<keyword evidence="10" id="KW-0067">ATP-binding</keyword>
<evidence type="ECO:0000256" key="11">
    <source>
        <dbReference type="ARBA" id="ARBA00023125"/>
    </source>
</evidence>
<dbReference type="RefSeq" id="WP_343762105.1">
    <property type="nucleotide sequence ID" value="NZ_BAAACG010000010.1"/>
</dbReference>
<keyword evidence="21" id="KW-1185">Reference proteome</keyword>
<dbReference type="InterPro" id="IPR044876">
    <property type="entry name" value="HRDC_dom_sf"/>
</dbReference>
<dbReference type="InterPro" id="IPR036388">
    <property type="entry name" value="WH-like_DNA-bd_sf"/>
</dbReference>
<comment type="cofactor">
    <cofactor evidence="2">
        <name>Zn(2+)</name>
        <dbReference type="ChEBI" id="CHEBI:29105"/>
    </cofactor>
</comment>
<evidence type="ECO:0000256" key="2">
    <source>
        <dbReference type="ARBA" id="ARBA00001947"/>
    </source>
</evidence>
<dbReference type="InterPro" id="IPR029491">
    <property type="entry name" value="Helicase_HTH"/>
</dbReference>
<dbReference type="PANTHER" id="PTHR13710:SF105">
    <property type="entry name" value="ATP-DEPENDENT DNA HELICASE Q1"/>
    <property type="match status" value="1"/>
</dbReference>
<evidence type="ECO:0000256" key="4">
    <source>
        <dbReference type="ARBA" id="ARBA00022723"/>
    </source>
</evidence>
<feature type="domain" description="Helicase C-terminal" evidence="19">
    <location>
        <begin position="214"/>
        <end position="361"/>
    </location>
</feature>
<dbReference type="SMART" id="SM00956">
    <property type="entry name" value="RQC"/>
    <property type="match status" value="1"/>
</dbReference>
<dbReference type="EC" id="5.6.2.4" evidence="16"/>
<dbReference type="SUPFAM" id="SSF47819">
    <property type="entry name" value="HRDC-like"/>
    <property type="match status" value="1"/>
</dbReference>
<evidence type="ECO:0000256" key="3">
    <source>
        <dbReference type="ARBA" id="ARBA00005446"/>
    </source>
</evidence>
<evidence type="ECO:0000256" key="14">
    <source>
        <dbReference type="ARBA" id="ARBA00023235"/>
    </source>
</evidence>
<dbReference type="InterPro" id="IPR032284">
    <property type="entry name" value="RecQ_Zn-bd"/>
</dbReference>
<dbReference type="NCBIfam" id="TIGR00614">
    <property type="entry name" value="recQ_fam"/>
    <property type="match status" value="1"/>
</dbReference>
<keyword evidence="8 20" id="KW-0347">Helicase</keyword>
<dbReference type="Gene3D" id="1.10.150.80">
    <property type="entry name" value="HRDC domain"/>
    <property type="match status" value="1"/>
</dbReference>
<dbReference type="CDD" id="cd17920">
    <property type="entry name" value="DEXHc_RecQ"/>
    <property type="match status" value="1"/>
</dbReference>
<comment type="catalytic activity">
    <reaction evidence="15">
        <text>Couples ATP hydrolysis with the unwinding of duplex DNA by translocating in the 3'-5' direction.</text>
        <dbReference type="EC" id="5.6.2.4"/>
    </reaction>
</comment>
<dbReference type="PANTHER" id="PTHR13710">
    <property type="entry name" value="DNA HELICASE RECQ FAMILY MEMBER"/>
    <property type="match status" value="1"/>
</dbReference>
<keyword evidence="7" id="KW-0378">Hydrolase</keyword>
<evidence type="ECO:0000256" key="1">
    <source>
        <dbReference type="ARBA" id="ARBA00001946"/>
    </source>
</evidence>
<keyword evidence="6" id="KW-0227">DNA damage</keyword>
<dbReference type="InterPro" id="IPR006293">
    <property type="entry name" value="DNA_helicase_ATP-dep_RecQ_bac"/>
</dbReference>
<keyword evidence="11" id="KW-0238">DNA-binding</keyword>
<dbReference type="Proteomes" id="UP001501510">
    <property type="component" value="Unassembled WGS sequence"/>
</dbReference>
<comment type="caution">
    <text evidence="20">The sequence shown here is derived from an EMBL/GenBank/DDBJ whole genome shotgun (WGS) entry which is preliminary data.</text>
</comment>
<evidence type="ECO:0000256" key="8">
    <source>
        <dbReference type="ARBA" id="ARBA00022806"/>
    </source>
</evidence>
<evidence type="ECO:0000259" key="19">
    <source>
        <dbReference type="PROSITE" id="PS51194"/>
    </source>
</evidence>
<protein>
    <recommendedName>
        <fullName evidence="16">DNA helicase RecQ</fullName>
        <ecNumber evidence="16">5.6.2.4</ecNumber>
    </recommendedName>
</protein>
<dbReference type="SUPFAM" id="SSF46785">
    <property type="entry name" value="Winged helix' DNA-binding domain"/>
    <property type="match status" value="1"/>
</dbReference>
<dbReference type="InterPro" id="IPR001650">
    <property type="entry name" value="Helicase_C-like"/>
</dbReference>
<evidence type="ECO:0000256" key="10">
    <source>
        <dbReference type="ARBA" id="ARBA00022840"/>
    </source>
</evidence>
<dbReference type="InterPro" id="IPR018982">
    <property type="entry name" value="RQC_domain"/>
</dbReference>
<dbReference type="Pfam" id="PF14493">
    <property type="entry name" value="HTH_40"/>
    <property type="match status" value="1"/>
</dbReference>
<organism evidence="20 21">
    <name type="scientific">Clostridium oceanicum</name>
    <dbReference type="NCBI Taxonomy" id="1543"/>
    <lineage>
        <taxon>Bacteria</taxon>
        <taxon>Bacillati</taxon>
        <taxon>Bacillota</taxon>
        <taxon>Clostridia</taxon>
        <taxon>Eubacteriales</taxon>
        <taxon>Clostridiaceae</taxon>
        <taxon>Clostridium</taxon>
    </lineage>
</organism>
<dbReference type="InterPro" id="IPR036390">
    <property type="entry name" value="WH_DNA-bd_sf"/>
</dbReference>
<evidence type="ECO:0000259" key="18">
    <source>
        <dbReference type="PROSITE" id="PS51192"/>
    </source>
</evidence>
<dbReference type="EMBL" id="BAAACG010000010">
    <property type="protein sequence ID" value="GAA0742962.1"/>
    <property type="molecule type" value="Genomic_DNA"/>
</dbReference>
<dbReference type="Pfam" id="PF00570">
    <property type="entry name" value="HRDC"/>
    <property type="match status" value="1"/>
</dbReference>
<dbReference type="InterPro" id="IPR014001">
    <property type="entry name" value="Helicase_ATP-bd"/>
</dbReference>
<dbReference type="SMART" id="SM00487">
    <property type="entry name" value="DEXDc"/>
    <property type="match status" value="1"/>
</dbReference>
<proteinExistence type="inferred from homology"/>
<evidence type="ECO:0000256" key="16">
    <source>
        <dbReference type="NCBIfam" id="TIGR01389"/>
    </source>
</evidence>
<evidence type="ECO:0000256" key="9">
    <source>
        <dbReference type="ARBA" id="ARBA00022833"/>
    </source>
</evidence>
<evidence type="ECO:0000256" key="7">
    <source>
        <dbReference type="ARBA" id="ARBA00022801"/>
    </source>
</evidence>